<evidence type="ECO:0000313" key="2">
    <source>
        <dbReference type="EMBL" id="UUY04403.1"/>
    </source>
</evidence>
<gene>
    <name evidence="2" type="ORF">LRS13_02405</name>
</gene>
<dbReference type="EMBL" id="CP088295">
    <property type="protein sequence ID" value="UUY04403.1"/>
    <property type="molecule type" value="Genomic_DNA"/>
</dbReference>
<accession>A0ABY5PI96</accession>
<evidence type="ECO:0000256" key="1">
    <source>
        <dbReference type="SAM" id="MobiDB-lite"/>
    </source>
</evidence>
<dbReference type="Proteomes" id="UP001058860">
    <property type="component" value="Chromosome"/>
</dbReference>
<sequence>MTGSTLAHRGQQPEREAHRREVVDVDGPLEVVEAIGRLGDAAVNRPAGVVDEDVGRAVLAQDTVGQFSDGVEVREVARQRDGGAVGAVAVEVVDELLQAVCGAGHEQRGRPCADEAACGRFADPERRAGEQHDAALDRVPQFVVAHPDMPVRRQAGEAIGE</sequence>
<organism evidence="2 3">
    <name type="scientific">Svornostia abyssi</name>
    <dbReference type="NCBI Taxonomy" id="2898438"/>
    <lineage>
        <taxon>Bacteria</taxon>
        <taxon>Bacillati</taxon>
        <taxon>Actinomycetota</taxon>
        <taxon>Thermoleophilia</taxon>
        <taxon>Solirubrobacterales</taxon>
        <taxon>Baekduiaceae</taxon>
        <taxon>Svornostia</taxon>
    </lineage>
</organism>
<feature type="region of interest" description="Disordered" evidence="1">
    <location>
        <begin position="1"/>
        <end position="21"/>
    </location>
</feature>
<evidence type="ECO:0000313" key="3">
    <source>
        <dbReference type="Proteomes" id="UP001058860"/>
    </source>
</evidence>
<proteinExistence type="predicted"/>
<name>A0ABY5PI96_9ACTN</name>
<keyword evidence="3" id="KW-1185">Reference proteome</keyword>
<feature type="compositionally biased region" description="Basic and acidic residues" evidence="1">
    <location>
        <begin position="11"/>
        <end position="21"/>
    </location>
</feature>
<protein>
    <submittedName>
        <fullName evidence="2">Uncharacterized protein</fullName>
    </submittedName>
</protein>
<reference evidence="3" key="1">
    <citation type="submission" date="2021-11" db="EMBL/GenBank/DDBJ databases">
        <title>Cultivation dependent microbiological survey of springs from the worlds oldest radium mine currently devoted to the extraction of radon-saturated water.</title>
        <authorList>
            <person name="Kapinusova G."/>
            <person name="Smrhova T."/>
            <person name="Strejcek M."/>
            <person name="Suman J."/>
            <person name="Jani K."/>
            <person name="Pajer P."/>
            <person name="Uhlik O."/>
        </authorList>
    </citation>
    <scope>NUCLEOTIDE SEQUENCE [LARGE SCALE GENOMIC DNA]</scope>
    <source>
        <strain evidence="3">J379</strain>
    </source>
</reference>